<evidence type="ECO:0000313" key="2">
    <source>
        <dbReference type="Proteomes" id="UP000184020"/>
    </source>
</evidence>
<name>A0A1M5G534_9FLAO</name>
<proteinExistence type="predicted"/>
<dbReference type="EMBL" id="FQWF01000001">
    <property type="protein sequence ID" value="SHF98819.1"/>
    <property type="molecule type" value="Genomic_DNA"/>
</dbReference>
<gene>
    <name evidence="1" type="ORF">SAMN05444372_101449</name>
</gene>
<evidence type="ECO:0000313" key="1">
    <source>
        <dbReference type="EMBL" id="SHF98819.1"/>
    </source>
</evidence>
<organism evidence="1 2">
    <name type="scientific">Flavobacterium micromati</name>
    <dbReference type="NCBI Taxonomy" id="229205"/>
    <lineage>
        <taxon>Bacteria</taxon>
        <taxon>Pseudomonadati</taxon>
        <taxon>Bacteroidota</taxon>
        <taxon>Flavobacteriia</taxon>
        <taxon>Flavobacteriales</taxon>
        <taxon>Flavobacteriaceae</taxon>
        <taxon>Flavobacterium</taxon>
    </lineage>
</organism>
<sequence>MKNNPVLIFNDSISDKLEVINDFLDKKINDSSYKIMILTKKINSDMTLKILRINDIYFVDSLAKIEKQDKAFYKEEEWDKSRKKYSKSTTVEIEDSKGRIDECCWTMENFNNKNLIFEELKIGSVEFIKKYSSNPNFYFYYSFSEPIYYQDKEYLIFTVFDGFIFDGLSGSAKIIMYKKKNGKWVQTHEGLPNWFS</sequence>
<dbReference type="AlphaFoldDB" id="A0A1M5G534"/>
<reference evidence="2" key="1">
    <citation type="submission" date="2016-11" db="EMBL/GenBank/DDBJ databases">
        <authorList>
            <person name="Varghese N."/>
            <person name="Submissions S."/>
        </authorList>
    </citation>
    <scope>NUCLEOTIDE SEQUENCE [LARGE SCALE GENOMIC DNA]</scope>
    <source>
        <strain evidence="2">DSM 17659</strain>
    </source>
</reference>
<protein>
    <submittedName>
        <fullName evidence="1">Uncharacterized protein</fullName>
    </submittedName>
</protein>
<accession>A0A1M5G534</accession>
<keyword evidence="2" id="KW-1185">Reference proteome</keyword>
<dbReference type="Proteomes" id="UP000184020">
    <property type="component" value="Unassembled WGS sequence"/>
</dbReference>
<dbReference type="STRING" id="229205.SAMN05444372_101449"/>